<sequence length="284" mass="31723">MECHRILAHLQQPVLELRWDLINLIEQGKPGGGFNRSASVNEPIVAELMKQYFTVPCVDSLPPGTEATTDVPYPLQPLEMTAMDLTEPAIEAILSVLKPHFVLYDYTHWLPTLAHKLGIKAILYCSVSSVTIGYLLSPERKLREKILTETDLMNPPSGFPSSMIKLSAHEARRLVFATVQDFGEAMMTDCQLVLLPYVGDQIINARLMGGDLKVGVEVEKGEEDGLFTREGVCRAVKTVMDENSEVGKQVKENHAKHTKFLMKQGLECTYIDGFVKNLHDLLKT</sequence>
<gene>
    <name evidence="2" type="ORF">LWI29_013688</name>
</gene>
<evidence type="ECO:0000313" key="3">
    <source>
        <dbReference type="Proteomes" id="UP001168877"/>
    </source>
</evidence>
<dbReference type="SUPFAM" id="SSF53756">
    <property type="entry name" value="UDP-Glycosyltransferase/glycogen phosphorylase"/>
    <property type="match status" value="2"/>
</dbReference>
<comment type="caution">
    <text evidence="2">The sequence shown here is derived from an EMBL/GenBank/DDBJ whole genome shotgun (WGS) entry which is preliminary data.</text>
</comment>
<accession>A0AA39RQX9</accession>
<dbReference type="GO" id="GO:0035251">
    <property type="term" value="F:UDP-glucosyltransferase activity"/>
    <property type="evidence" value="ECO:0007669"/>
    <property type="project" value="InterPro"/>
</dbReference>
<comment type="similarity">
    <text evidence="1">Belongs to the UDP-glycosyltransferase family.</text>
</comment>
<keyword evidence="3" id="KW-1185">Reference proteome</keyword>
<evidence type="ECO:0000313" key="2">
    <source>
        <dbReference type="EMBL" id="KAK0578647.1"/>
    </source>
</evidence>
<organism evidence="2 3">
    <name type="scientific">Acer saccharum</name>
    <name type="common">Sugar maple</name>
    <dbReference type="NCBI Taxonomy" id="4024"/>
    <lineage>
        <taxon>Eukaryota</taxon>
        <taxon>Viridiplantae</taxon>
        <taxon>Streptophyta</taxon>
        <taxon>Embryophyta</taxon>
        <taxon>Tracheophyta</taxon>
        <taxon>Spermatophyta</taxon>
        <taxon>Magnoliopsida</taxon>
        <taxon>eudicotyledons</taxon>
        <taxon>Gunneridae</taxon>
        <taxon>Pentapetalae</taxon>
        <taxon>rosids</taxon>
        <taxon>malvids</taxon>
        <taxon>Sapindales</taxon>
        <taxon>Sapindaceae</taxon>
        <taxon>Hippocastanoideae</taxon>
        <taxon>Acereae</taxon>
        <taxon>Acer</taxon>
    </lineage>
</organism>
<reference evidence="2" key="1">
    <citation type="journal article" date="2022" name="Plant J.">
        <title>Strategies of tolerance reflected in two North American maple genomes.</title>
        <authorList>
            <person name="McEvoy S.L."/>
            <person name="Sezen U.U."/>
            <person name="Trouern-Trend A."/>
            <person name="McMahon S.M."/>
            <person name="Schaberg P.G."/>
            <person name="Yang J."/>
            <person name="Wegrzyn J.L."/>
            <person name="Swenson N.G."/>
        </authorList>
    </citation>
    <scope>NUCLEOTIDE SEQUENCE</scope>
    <source>
        <strain evidence="2">NS2018</strain>
    </source>
</reference>
<dbReference type="PANTHER" id="PTHR48049">
    <property type="entry name" value="GLYCOSYLTRANSFERASE"/>
    <property type="match status" value="1"/>
</dbReference>
<proteinExistence type="inferred from homology"/>
<dbReference type="Gene3D" id="3.40.50.2000">
    <property type="entry name" value="Glycogen Phosphorylase B"/>
    <property type="match status" value="2"/>
</dbReference>
<protein>
    <submittedName>
        <fullName evidence="2">Uncharacterized protein</fullName>
    </submittedName>
</protein>
<reference evidence="2" key="2">
    <citation type="submission" date="2023-06" db="EMBL/GenBank/DDBJ databases">
        <authorList>
            <person name="Swenson N.G."/>
            <person name="Wegrzyn J.L."/>
            <person name="Mcevoy S.L."/>
        </authorList>
    </citation>
    <scope>NUCLEOTIDE SEQUENCE</scope>
    <source>
        <strain evidence="2">NS2018</strain>
        <tissue evidence="2">Leaf</tissue>
    </source>
</reference>
<dbReference type="Proteomes" id="UP001168877">
    <property type="component" value="Unassembled WGS sequence"/>
</dbReference>
<dbReference type="AlphaFoldDB" id="A0AA39RQX9"/>
<dbReference type="EMBL" id="JAUESC010000385">
    <property type="protein sequence ID" value="KAK0578647.1"/>
    <property type="molecule type" value="Genomic_DNA"/>
</dbReference>
<dbReference type="InterPro" id="IPR050481">
    <property type="entry name" value="UDP-glycosyltransf_plant"/>
</dbReference>
<evidence type="ECO:0000256" key="1">
    <source>
        <dbReference type="ARBA" id="ARBA00009995"/>
    </source>
</evidence>
<name>A0AA39RQX9_ACESA</name>
<dbReference type="PANTHER" id="PTHR48049:SF34">
    <property type="entry name" value="UDP-GLYCOSYLTRANSFERASE 79B30-LIKE"/>
    <property type="match status" value="1"/>
</dbReference>